<reference evidence="5 6" key="1">
    <citation type="submission" date="2020-06" db="EMBL/GenBank/DDBJ databases">
        <title>Lactobacillus rhamnosus QC,genome.</title>
        <authorList>
            <person name="Yi H."/>
            <person name="Jin M."/>
        </authorList>
    </citation>
    <scope>NUCLEOTIDE SEQUENCE [LARGE SCALE GENOMIC DNA]</scope>
    <source>
        <strain evidence="5 6">QC</strain>
    </source>
</reference>
<dbReference type="Pfam" id="PF01418">
    <property type="entry name" value="HTH_6"/>
    <property type="match status" value="1"/>
</dbReference>
<dbReference type="Pfam" id="PF01380">
    <property type="entry name" value="SIS"/>
    <property type="match status" value="1"/>
</dbReference>
<dbReference type="Proteomes" id="UP000542889">
    <property type="component" value="Unassembled WGS sequence"/>
</dbReference>
<dbReference type="InterPro" id="IPR001347">
    <property type="entry name" value="SIS_dom"/>
</dbReference>
<dbReference type="InterPro" id="IPR047640">
    <property type="entry name" value="RpiR-like"/>
</dbReference>
<evidence type="ECO:0000256" key="1">
    <source>
        <dbReference type="ARBA" id="ARBA00023015"/>
    </source>
</evidence>
<keyword evidence="1" id="KW-0805">Transcription regulation</keyword>
<organism evidence="5 6">
    <name type="scientific">Lacticaseibacillus rhamnosus</name>
    <name type="common">Lactobacillus rhamnosus</name>
    <dbReference type="NCBI Taxonomy" id="47715"/>
    <lineage>
        <taxon>Bacteria</taxon>
        <taxon>Bacillati</taxon>
        <taxon>Bacillota</taxon>
        <taxon>Bacilli</taxon>
        <taxon>Lactobacillales</taxon>
        <taxon>Lactobacillaceae</taxon>
        <taxon>Lacticaseibacillus</taxon>
    </lineage>
</organism>
<dbReference type="PANTHER" id="PTHR30514:SF1">
    <property type="entry name" value="HTH-TYPE TRANSCRIPTIONAL REGULATOR HEXR-RELATED"/>
    <property type="match status" value="1"/>
</dbReference>
<dbReference type="InterPro" id="IPR009057">
    <property type="entry name" value="Homeodomain-like_sf"/>
</dbReference>
<feature type="domain" description="HTH rpiR-type" evidence="4">
    <location>
        <begin position="1"/>
        <end position="77"/>
    </location>
</feature>
<gene>
    <name evidence="5" type="ORF">HWN39_01975</name>
</gene>
<dbReference type="GO" id="GO:0097367">
    <property type="term" value="F:carbohydrate derivative binding"/>
    <property type="evidence" value="ECO:0007669"/>
    <property type="project" value="InterPro"/>
</dbReference>
<dbReference type="GO" id="GO:1901135">
    <property type="term" value="P:carbohydrate derivative metabolic process"/>
    <property type="evidence" value="ECO:0007669"/>
    <property type="project" value="InterPro"/>
</dbReference>
<keyword evidence="3" id="KW-0804">Transcription</keyword>
<dbReference type="SUPFAM" id="SSF53697">
    <property type="entry name" value="SIS domain"/>
    <property type="match status" value="1"/>
</dbReference>
<dbReference type="RefSeq" id="WP_176817532.1">
    <property type="nucleotide sequence ID" value="NZ_JABXWP010000002.1"/>
</dbReference>
<dbReference type="GO" id="GO:0003700">
    <property type="term" value="F:DNA-binding transcription factor activity"/>
    <property type="evidence" value="ECO:0007669"/>
    <property type="project" value="InterPro"/>
</dbReference>
<dbReference type="InterPro" id="IPR046348">
    <property type="entry name" value="SIS_dom_sf"/>
</dbReference>
<name>A0A7Y7UHQ3_LACRH</name>
<dbReference type="CDD" id="cd05013">
    <property type="entry name" value="SIS_RpiR"/>
    <property type="match status" value="1"/>
</dbReference>
<evidence type="ECO:0000313" key="5">
    <source>
        <dbReference type="EMBL" id="NVO87264.1"/>
    </source>
</evidence>
<dbReference type="Gene3D" id="3.40.50.10490">
    <property type="entry name" value="Glucose-6-phosphate isomerase like protein, domain 1"/>
    <property type="match status" value="1"/>
</dbReference>
<dbReference type="PANTHER" id="PTHR30514">
    <property type="entry name" value="GLUCOKINASE"/>
    <property type="match status" value="1"/>
</dbReference>
<evidence type="ECO:0000256" key="2">
    <source>
        <dbReference type="ARBA" id="ARBA00023125"/>
    </source>
</evidence>
<evidence type="ECO:0000259" key="4">
    <source>
        <dbReference type="PROSITE" id="PS51071"/>
    </source>
</evidence>
<accession>A0A7Y7UHQ3</accession>
<proteinExistence type="predicted"/>
<dbReference type="PROSITE" id="PS51071">
    <property type="entry name" value="HTH_RPIR"/>
    <property type="match status" value="1"/>
</dbReference>
<evidence type="ECO:0000256" key="3">
    <source>
        <dbReference type="ARBA" id="ARBA00023163"/>
    </source>
</evidence>
<evidence type="ECO:0000313" key="6">
    <source>
        <dbReference type="Proteomes" id="UP000542889"/>
    </source>
</evidence>
<keyword evidence="2" id="KW-0238">DNA-binding</keyword>
<dbReference type="SUPFAM" id="SSF46689">
    <property type="entry name" value="Homeodomain-like"/>
    <property type="match status" value="1"/>
</dbReference>
<sequence>MRFEDLINKHSDELTENDTQLLSFLLRHREIVPTLTARKVSESAYSSPAGLTRLAQKLGFKGFSELRYFLQQENVETEKSAINHADTLIKDMNDTIKLMTQTDLRPLVRAIHRSRNIYLYGTDWGEKRACHLLARNFLACNLTLFTIPSITELNWILPNVSAQDLLIIISFSGENTELNDNLRALTLKGVPYISITPLSKNTLSSNAKYNLYYFSTRLSITNLPNTEYNYFSPLEFVVDGLFRYYLDLYES</sequence>
<dbReference type="AlphaFoldDB" id="A0A7Y7UHQ3"/>
<dbReference type="Gene3D" id="1.10.10.10">
    <property type="entry name" value="Winged helix-like DNA-binding domain superfamily/Winged helix DNA-binding domain"/>
    <property type="match status" value="1"/>
</dbReference>
<comment type="caution">
    <text evidence="5">The sequence shown here is derived from an EMBL/GenBank/DDBJ whole genome shotgun (WGS) entry which is preliminary data.</text>
</comment>
<protein>
    <submittedName>
        <fullName evidence="5">MurR/RpiR family transcriptional regulator</fullName>
    </submittedName>
</protein>
<dbReference type="GO" id="GO:0003677">
    <property type="term" value="F:DNA binding"/>
    <property type="evidence" value="ECO:0007669"/>
    <property type="project" value="UniProtKB-KW"/>
</dbReference>
<dbReference type="InterPro" id="IPR000281">
    <property type="entry name" value="HTH_RpiR"/>
</dbReference>
<dbReference type="InterPro" id="IPR035472">
    <property type="entry name" value="RpiR-like_SIS"/>
</dbReference>
<dbReference type="InterPro" id="IPR036388">
    <property type="entry name" value="WH-like_DNA-bd_sf"/>
</dbReference>
<dbReference type="EMBL" id="JABXWP010000002">
    <property type="protein sequence ID" value="NVO87264.1"/>
    <property type="molecule type" value="Genomic_DNA"/>
</dbReference>